<keyword evidence="6" id="KW-1185">Reference proteome</keyword>
<comment type="subcellular location">
    <subcellularLocation>
        <location evidence="1">Cytoplasm</location>
    </subcellularLocation>
</comment>
<dbReference type="CDD" id="cd00160">
    <property type="entry name" value="RhoGEF"/>
    <property type="match status" value="1"/>
</dbReference>
<feature type="compositionally biased region" description="Polar residues" evidence="3">
    <location>
        <begin position="448"/>
        <end position="465"/>
    </location>
</feature>
<feature type="region of interest" description="Disordered" evidence="3">
    <location>
        <begin position="351"/>
        <end position="520"/>
    </location>
</feature>
<dbReference type="GO" id="GO:0005737">
    <property type="term" value="C:cytoplasm"/>
    <property type="evidence" value="ECO:0007669"/>
    <property type="project" value="UniProtKB-SubCell"/>
</dbReference>
<accession>A0AA88TS62</accession>
<reference evidence="5" key="1">
    <citation type="submission" date="2023-08" db="EMBL/GenBank/DDBJ databases">
        <title>Chromosome-level Genome Assembly of mud carp (Cirrhinus molitorella).</title>
        <authorList>
            <person name="Liu H."/>
        </authorList>
    </citation>
    <scope>NUCLEOTIDE SEQUENCE</scope>
    <source>
        <strain evidence="5">Prfri</strain>
        <tissue evidence="5">Muscle</tissue>
    </source>
</reference>
<sequence>MLSADLAAVTIAERAKAAHMLLSHQSGIDRCVRTADSADTLCLRVPYLTSLHKKELPVLEDCDPAAPFWNVAAFSVAMPDVKAPQCEYSPAGSPAGCSMDLSMDLSVLSSPLSAFPHHAEPPFPGQDVTPGHCNNNNGLLNNLGVYCSTSSMHPLKQSDGQSGYGTMRFPQGCVNTGSTRLYRSLENLHWAAMSDPNAYPYRSVDSEFILHCTSSSHWYDGPPQGPQVYGLMPSHDSMAIYGRRGVVRKDIPLFPQWLLPAVEDWGLNGNARKGLRDKLRLQSTRVLEPNKPLRPQPVLGNAPLLYLCDQNVAVRPGPASLQRNGQQDLSARRITSPEDIKQEALRRLQLRRQRSTPNLALNSRQESSTISKAYTVEPISTNSAQSTPERKRPPMGRLHIPTFEEFKRMRQKESINNHRSSDKHREERIQTEETQSAGRTDVDVDIAQDSNHSGAEVSEPSSTTEVPGGPICTGPVARSPLHSQAATGNDEETKGPAGPGATDVAVLPFPPRRESGDGPSSCCPAILLDGTDLSSYGAKIYKMRDGFLGSALDLIKKSCSAEIAAETPVRLSREQNDVTDITAPQPSHQSAHVAMTTSACGEEACTEPAGQRGKAATECVSGAGCRRSSSDAAYELAESVRAQRECRLRPHYSDPMPADATKRKQLEMKIAAAARLHIHRRDRDSVPGTARGRSEPRGEERSRGLGVSRSAQHRWSTVSSLSADSGVVGLSDEREDEEEPRRTRHSAGAEVERVDSGIGPGLARGWRRPLPSLRNWDVQQPCPDCGHKEGPHEEGMCERCSKLRTERKEAILEFLNTESSYGEDLRIIKEEFYCPMQSAGLLTAEQLSVVFSNVQELIDVNDRFTEHLQDSIDQALDQGDEDLQTVCIGEIFLEFVNMLPAFQTYCLQQSTSVNMLNTLEKEKELLRIFLDVSQNDNTALRRMNLRSFLMAPLQRVTKYPLLLSRISKATNECHPDYSRLKEAKSRVESHLEHINMKTKQEGTATWSLRSFRRDSRKNREVINIEMRELSMKTVGWTRESTRFIMEGPLQLAQPADGQWLKKGSKSLKFQNVQSLLMVRTLRNADTVTEGSLETLETVQDGVLVLIKDKSSGKFTVLREPIRLANCVVSADPDCEDTFEVLDIRREAFVFRASDKPRSQQWFRQIKRYACDLGSWRKRRNALPNIMINTTQSRS</sequence>
<comment type="caution">
    <text evidence="5">The sequence shown here is derived from an EMBL/GenBank/DDBJ whole genome shotgun (WGS) entry which is preliminary data.</text>
</comment>
<dbReference type="Proteomes" id="UP001187343">
    <property type="component" value="Unassembled WGS sequence"/>
</dbReference>
<dbReference type="PANTHER" id="PTHR46006:SF5">
    <property type="entry name" value="DH DOMAIN-CONTAINING PROTEIN"/>
    <property type="match status" value="1"/>
</dbReference>
<evidence type="ECO:0000256" key="1">
    <source>
        <dbReference type="ARBA" id="ARBA00004496"/>
    </source>
</evidence>
<dbReference type="PANTHER" id="PTHR46006">
    <property type="entry name" value="RHO GUANINE NUCLEOTIDE EXCHANGE FACTOR AT 64C, ISOFORM A"/>
    <property type="match status" value="1"/>
</dbReference>
<feature type="domain" description="DH" evidence="4">
    <location>
        <begin position="806"/>
        <end position="997"/>
    </location>
</feature>
<organism evidence="5 6">
    <name type="scientific">Cirrhinus molitorella</name>
    <name type="common">mud carp</name>
    <dbReference type="NCBI Taxonomy" id="172907"/>
    <lineage>
        <taxon>Eukaryota</taxon>
        <taxon>Metazoa</taxon>
        <taxon>Chordata</taxon>
        <taxon>Craniata</taxon>
        <taxon>Vertebrata</taxon>
        <taxon>Euteleostomi</taxon>
        <taxon>Actinopterygii</taxon>
        <taxon>Neopterygii</taxon>
        <taxon>Teleostei</taxon>
        <taxon>Ostariophysi</taxon>
        <taxon>Cypriniformes</taxon>
        <taxon>Cyprinidae</taxon>
        <taxon>Labeoninae</taxon>
        <taxon>Labeonini</taxon>
        <taxon>Cirrhinus</taxon>
    </lineage>
</organism>
<evidence type="ECO:0000313" key="5">
    <source>
        <dbReference type="EMBL" id="KAK2905080.1"/>
    </source>
</evidence>
<dbReference type="GO" id="GO:0005085">
    <property type="term" value="F:guanyl-nucleotide exchange factor activity"/>
    <property type="evidence" value="ECO:0007669"/>
    <property type="project" value="InterPro"/>
</dbReference>
<dbReference type="EMBL" id="JAUYZG010000006">
    <property type="protein sequence ID" value="KAK2905080.1"/>
    <property type="molecule type" value="Genomic_DNA"/>
</dbReference>
<feature type="compositionally biased region" description="Polar residues" evidence="3">
    <location>
        <begin position="355"/>
        <end position="387"/>
    </location>
</feature>
<dbReference type="SUPFAM" id="SSF48065">
    <property type="entry name" value="DBL homology domain (DH-domain)"/>
    <property type="match status" value="1"/>
</dbReference>
<evidence type="ECO:0000256" key="3">
    <source>
        <dbReference type="SAM" id="MobiDB-lite"/>
    </source>
</evidence>
<keyword evidence="2" id="KW-0963">Cytoplasm</keyword>
<evidence type="ECO:0000259" key="4">
    <source>
        <dbReference type="PROSITE" id="PS50010"/>
    </source>
</evidence>
<evidence type="ECO:0000256" key="2">
    <source>
        <dbReference type="ARBA" id="ARBA00022490"/>
    </source>
</evidence>
<proteinExistence type="predicted"/>
<gene>
    <name evidence="5" type="ORF">Q8A67_006879</name>
</gene>
<dbReference type="InterPro" id="IPR035899">
    <property type="entry name" value="DBL_dom_sf"/>
</dbReference>
<dbReference type="SMART" id="SM00325">
    <property type="entry name" value="RhoGEF"/>
    <property type="match status" value="1"/>
</dbReference>
<dbReference type="AlphaFoldDB" id="A0AA88TS62"/>
<dbReference type="GO" id="GO:0035025">
    <property type="term" value="P:positive regulation of Rho protein signal transduction"/>
    <property type="evidence" value="ECO:0007669"/>
    <property type="project" value="TreeGrafter"/>
</dbReference>
<dbReference type="InterPro" id="IPR000219">
    <property type="entry name" value="DH_dom"/>
</dbReference>
<dbReference type="PROSITE" id="PS50010">
    <property type="entry name" value="DH_2"/>
    <property type="match status" value="1"/>
</dbReference>
<feature type="region of interest" description="Disordered" evidence="3">
    <location>
        <begin position="675"/>
        <end position="762"/>
    </location>
</feature>
<dbReference type="InterPro" id="IPR051480">
    <property type="entry name" value="Endocytic_GEF_Adapter"/>
</dbReference>
<dbReference type="Gene3D" id="1.20.900.10">
    <property type="entry name" value="Dbl homology (DH) domain"/>
    <property type="match status" value="1"/>
</dbReference>
<name>A0AA88TS62_9TELE</name>
<feature type="compositionally biased region" description="Basic and acidic residues" evidence="3">
    <location>
        <begin position="692"/>
        <end position="703"/>
    </location>
</feature>
<dbReference type="Pfam" id="PF00621">
    <property type="entry name" value="RhoGEF"/>
    <property type="match status" value="1"/>
</dbReference>
<feature type="compositionally biased region" description="Polar residues" evidence="3">
    <location>
        <begin position="709"/>
        <end position="723"/>
    </location>
</feature>
<feature type="region of interest" description="Disordered" evidence="3">
    <location>
        <begin position="319"/>
        <end position="338"/>
    </location>
</feature>
<evidence type="ECO:0000313" key="6">
    <source>
        <dbReference type="Proteomes" id="UP001187343"/>
    </source>
</evidence>
<feature type="compositionally biased region" description="Basic and acidic residues" evidence="3">
    <location>
        <begin position="402"/>
        <end position="431"/>
    </location>
</feature>
<protein>
    <recommendedName>
        <fullName evidence="4">DH domain-containing protein</fullName>
    </recommendedName>
</protein>